<dbReference type="InterPro" id="IPR038765">
    <property type="entry name" value="Papain-like_cys_pep_sf"/>
</dbReference>
<dbReference type="PROSITE" id="PS00973">
    <property type="entry name" value="USP_2"/>
    <property type="match status" value="1"/>
</dbReference>
<dbReference type="PANTHER" id="PTHR24006">
    <property type="entry name" value="UBIQUITIN CARBOXYL-TERMINAL HYDROLASE"/>
    <property type="match status" value="1"/>
</dbReference>
<dbReference type="PROSITE" id="PS00972">
    <property type="entry name" value="USP_1"/>
    <property type="match status" value="1"/>
</dbReference>
<protein>
    <recommendedName>
        <fullName evidence="2">Ubiquitin carboxyl-terminal hydrolase</fullName>
        <ecNumber evidence="2">3.4.19.12</ecNumber>
    </recommendedName>
</protein>
<dbReference type="Gene3D" id="3.90.70.10">
    <property type="entry name" value="Cysteine proteinases"/>
    <property type="match status" value="1"/>
</dbReference>
<dbReference type="InterPro" id="IPR018200">
    <property type="entry name" value="USP_CS"/>
</dbReference>
<dbReference type="PANTHER" id="PTHR24006:SF663">
    <property type="entry name" value="UBIQUITIN CARBOXYL-TERMINAL HYDROLASE 23"/>
    <property type="match status" value="1"/>
</dbReference>
<keyword evidence="2" id="KW-0645">Protease</keyword>
<comment type="function">
    <text evidence="2">Recognizes and hydrolyzes the peptide bond at the C-terminal Gly of ubiquitin. Involved in the processing of poly-ubiquitin precursors as well as that of ubiquitinated proteins.</text>
</comment>
<dbReference type="InterPro" id="IPR001394">
    <property type="entry name" value="Peptidase_C19_UCH"/>
</dbReference>
<dbReference type="Pfam" id="PF00443">
    <property type="entry name" value="UCH"/>
    <property type="match status" value="1"/>
</dbReference>
<keyword evidence="6" id="KW-1185">Reference proteome</keyword>
<dbReference type="AlphaFoldDB" id="A0A8T0H3F7"/>
<dbReference type="GO" id="GO:0004843">
    <property type="term" value="F:cysteine-type deubiquitinase activity"/>
    <property type="evidence" value="ECO:0007669"/>
    <property type="project" value="UniProtKB-UniRule"/>
</dbReference>
<accession>A0A8T0H3F7</accession>
<dbReference type="GO" id="GO:0005634">
    <property type="term" value="C:nucleus"/>
    <property type="evidence" value="ECO:0007669"/>
    <property type="project" value="TreeGrafter"/>
</dbReference>
<sequence length="428" mass="47422">MANHEKNNNWRSSSSSSNQDLNCRTPLIKIGAGLSNLGNTCFLNSVLQCLTYTPPLAAYLESRQHNATCRATGFCTMCALQDHVKQALTSPGGVVSPAYLVKNLRNISKTFRPWRQEDAHEYMRYLIDSLDNCCTPSGTTSSSSSSQDTSVIQKIFGGRLRSQVKCTICSTCSNTYDPLLDLSLEINRADSLTKALNRFTAVEALEGDNEYYCANCQKKVRALKQFTIDKSPTILTIQFKRFSGSDSSGGKIDKNIDFGRTLAMKPYISNLQDCDANYSLYGVLVHAGWSTHSGHYYCFVRTAGNLWYNLDDSRVKQVTEKTVLDQKAYILFYMRDPAGRSSIGGDQSETNSSPALRSWLSDGAGDVENDMDGGADEYEGNNCQHPSRGNGACCNSRLYSKASCQDSNSPALRFSTRKVDRVTPMWRL</sequence>
<keyword evidence="2" id="KW-0788">Thiol protease</keyword>
<dbReference type="SUPFAM" id="SSF54001">
    <property type="entry name" value="Cysteine proteinases"/>
    <property type="match status" value="1"/>
</dbReference>
<evidence type="ECO:0000259" key="4">
    <source>
        <dbReference type="PROSITE" id="PS50235"/>
    </source>
</evidence>
<keyword evidence="2" id="KW-0833">Ubl conjugation pathway</keyword>
<comment type="catalytic activity">
    <reaction evidence="2">
        <text>Thiol-dependent hydrolysis of ester, thioester, amide, peptide and isopeptide bonds formed by the C-terminal Gly of ubiquitin (a 76-residue protein attached to proteins as an intracellular targeting signal).</text>
        <dbReference type="EC" id="3.4.19.12"/>
    </reaction>
</comment>
<keyword evidence="2" id="KW-0378">Hydrolase</keyword>
<feature type="region of interest" description="Disordered" evidence="3">
    <location>
        <begin position="1"/>
        <end position="20"/>
    </location>
</feature>
<dbReference type="FunFam" id="3.90.70.10:FF:000078">
    <property type="entry name" value="Ubiquitin carboxyl-terminal hydrolase 23"/>
    <property type="match status" value="1"/>
</dbReference>
<evidence type="ECO:0000313" key="6">
    <source>
        <dbReference type="Proteomes" id="UP000822688"/>
    </source>
</evidence>
<evidence type="ECO:0000256" key="2">
    <source>
        <dbReference type="RuleBase" id="RU366025"/>
    </source>
</evidence>
<dbReference type="EMBL" id="CM026429">
    <property type="protein sequence ID" value="KAG0564638.1"/>
    <property type="molecule type" value="Genomic_DNA"/>
</dbReference>
<comment type="similarity">
    <text evidence="1 2">Belongs to the peptidase C19 family.</text>
</comment>
<dbReference type="GO" id="GO:0006508">
    <property type="term" value="P:proteolysis"/>
    <property type="evidence" value="ECO:0007669"/>
    <property type="project" value="UniProtKB-KW"/>
</dbReference>
<comment type="caution">
    <text evidence="5">The sequence shown here is derived from an EMBL/GenBank/DDBJ whole genome shotgun (WGS) entry which is preliminary data.</text>
</comment>
<dbReference type="GO" id="GO:0005829">
    <property type="term" value="C:cytosol"/>
    <property type="evidence" value="ECO:0007669"/>
    <property type="project" value="TreeGrafter"/>
</dbReference>
<dbReference type="InterPro" id="IPR050164">
    <property type="entry name" value="Peptidase_C19"/>
</dbReference>
<dbReference type="EC" id="3.4.19.12" evidence="2"/>
<evidence type="ECO:0000256" key="1">
    <source>
        <dbReference type="ARBA" id="ARBA00009085"/>
    </source>
</evidence>
<gene>
    <name evidence="5" type="ORF">KC19_8G127100</name>
</gene>
<name>A0A8T0H3F7_CERPU</name>
<feature type="domain" description="USP" evidence="4">
    <location>
        <begin position="32"/>
        <end position="336"/>
    </location>
</feature>
<reference evidence="5" key="1">
    <citation type="submission" date="2020-06" db="EMBL/GenBank/DDBJ databases">
        <title>WGS assembly of Ceratodon purpureus strain R40.</title>
        <authorList>
            <person name="Carey S.B."/>
            <person name="Jenkins J."/>
            <person name="Shu S."/>
            <person name="Lovell J.T."/>
            <person name="Sreedasyam A."/>
            <person name="Maumus F."/>
            <person name="Tiley G.P."/>
            <person name="Fernandez-Pozo N."/>
            <person name="Barry K."/>
            <person name="Chen C."/>
            <person name="Wang M."/>
            <person name="Lipzen A."/>
            <person name="Daum C."/>
            <person name="Saski C.A."/>
            <person name="Payton A.C."/>
            <person name="Mcbreen J.C."/>
            <person name="Conrad R.E."/>
            <person name="Kollar L.M."/>
            <person name="Olsson S."/>
            <person name="Huttunen S."/>
            <person name="Landis J.B."/>
            <person name="Wickett N.J."/>
            <person name="Johnson M.G."/>
            <person name="Rensing S.A."/>
            <person name="Grimwood J."/>
            <person name="Schmutz J."/>
            <person name="Mcdaniel S.F."/>
        </authorList>
    </citation>
    <scope>NUCLEOTIDE SEQUENCE</scope>
    <source>
        <strain evidence="5">R40</strain>
    </source>
</reference>
<evidence type="ECO:0000313" key="5">
    <source>
        <dbReference type="EMBL" id="KAG0564638.1"/>
    </source>
</evidence>
<proteinExistence type="inferred from homology"/>
<dbReference type="PROSITE" id="PS50235">
    <property type="entry name" value="USP_3"/>
    <property type="match status" value="1"/>
</dbReference>
<dbReference type="InterPro" id="IPR028889">
    <property type="entry name" value="USP"/>
</dbReference>
<evidence type="ECO:0000256" key="3">
    <source>
        <dbReference type="SAM" id="MobiDB-lite"/>
    </source>
</evidence>
<organism evidence="5 6">
    <name type="scientific">Ceratodon purpureus</name>
    <name type="common">Fire moss</name>
    <name type="synonym">Dicranum purpureum</name>
    <dbReference type="NCBI Taxonomy" id="3225"/>
    <lineage>
        <taxon>Eukaryota</taxon>
        <taxon>Viridiplantae</taxon>
        <taxon>Streptophyta</taxon>
        <taxon>Embryophyta</taxon>
        <taxon>Bryophyta</taxon>
        <taxon>Bryophytina</taxon>
        <taxon>Bryopsida</taxon>
        <taxon>Dicranidae</taxon>
        <taxon>Pseudoditrichales</taxon>
        <taxon>Ditrichaceae</taxon>
        <taxon>Ceratodon</taxon>
    </lineage>
</organism>
<dbReference type="Proteomes" id="UP000822688">
    <property type="component" value="Chromosome 8"/>
</dbReference>
<dbReference type="CDD" id="cd02661">
    <property type="entry name" value="Peptidase_C19E"/>
    <property type="match status" value="1"/>
</dbReference>
<dbReference type="GO" id="GO:0016579">
    <property type="term" value="P:protein deubiquitination"/>
    <property type="evidence" value="ECO:0007669"/>
    <property type="project" value="InterPro"/>
</dbReference>